<keyword evidence="2" id="KW-0863">Zinc-finger</keyword>
<evidence type="ECO:0000256" key="5">
    <source>
        <dbReference type="ARBA" id="ARBA00023125"/>
    </source>
</evidence>
<dbReference type="InterPro" id="IPR001628">
    <property type="entry name" value="Znf_hrmn_rcpt"/>
</dbReference>
<feature type="compositionally biased region" description="Polar residues" evidence="9">
    <location>
        <begin position="95"/>
        <end position="109"/>
    </location>
</feature>
<comment type="caution">
    <text evidence="11">The sequence shown here is derived from an EMBL/GenBank/DDBJ whole genome shotgun (WGS) entry which is preliminary data.</text>
</comment>
<keyword evidence="3" id="KW-0862">Zinc</keyword>
<protein>
    <recommendedName>
        <fullName evidence="10">Nuclear receptor domain-containing protein</fullName>
    </recommendedName>
</protein>
<dbReference type="PROSITE" id="PS51030">
    <property type="entry name" value="NUCLEAR_REC_DBD_2"/>
    <property type="match status" value="1"/>
</dbReference>
<accession>A0A9X6NKP5</accession>
<keyword evidence="5" id="KW-0238">DNA-binding</keyword>
<keyword evidence="6" id="KW-0804">Transcription</keyword>
<name>A0A9X6NKP5_HYPEX</name>
<evidence type="ECO:0000256" key="1">
    <source>
        <dbReference type="ARBA" id="ARBA00022723"/>
    </source>
</evidence>
<dbReference type="InterPro" id="IPR013088">
    <property type="entry name" value="Znf_NHR/GATA"/>
</dbReference>
<evidence type="ECO:0000313" key="11">
    <source>
        <dbReference type="EMBL" id="OWA54959.1"/>
    </source>
</evidence>
<sequence>MKCQVCAVRRPTGTHYSVSACEGCKAFFRRTLENNRVYVCTANNNCSVETLNEACRACRYRKCLAVGMKVTRTRARRKRTLKTTTTNATDKPGSVGSTVSDSEYSSSGTPEPLSPSDANQIVPSRGFRTGNRNDCSSLLIRNDHLLNGESRKRWHTLQVLELTTDVVFGDLGTHSTEWRGTVFPAGFSMKSTSQSVRAPTLDICKCEVCPERNQMFTNMLPGVTILDSASRKSLTGDWKWMIFWLMRNVDNVVRPEYIETANEIFFNINYFIYNFCKEVEDIGLNQVEKCLLLAVAMMEPDSSSNDTALLRMIHRHYMSVLVETLKQRCSDRRHLFKVSQKVARFFASFKDIVQLHRRYNTTLALLWVIF</sequence>
<evidence type="ECO:0000256" key="3">
    <source>
        <dbReference type="ARBA" id="ARBA00022833"/>
    </source>
</evidence>
<evidence type="ECO:0000256" key="7">
    <source>
        <dbReference type="ARBA" id="ARBA00023170"/>
    </source>
</evidence>
<keyword evidence="8" id="KW-0539">Nucleus</keyword>
<dbReference type="AlphaFoldDB" id="A0A9X6NKP5"/>
<dbReference type="Proteomes" id="UP000192578">
    <property type="component" value="Unassembled WGS sequence"/>
</dbReference>
<dbReference type="SUPFAM" id="SSF48508">
    <property type="entry name" value="Nuclear receptor ligand-binding domain"/>
    <property type="match status" value="1"/>
</dbReference>
<dbReference type="GO" id="GO:0003700">
    <property type="term" value="F:DNA-binding transcription factor activity"/>
    <property type="evidence" value="ECO:0007669"/>
    <property type="project" value="InterPro"/>
</dbReference>
<evidence type="ECO:0000313" key="12">
    <source>
        <dbReference type="Proteomes" id="UP000192578"/>
    </source>
</evidence>
<evidence type="ECO:0000256" key="4">
    <source>
        <dbReference type="ARBA" id="ARBA00023015"/>
    </source>
</evidence>
<dbReference type="InterPro" id="IPR050200">
    <property type="entry name" value="Nuclear_hormone_rcpt_NR3"/>
</dbReference>
<dbReference type="Gene3D" id="3.30.50.10">
    <property type="entry name" value="Erythroid Transcription Factor GATA-1, subunit A"/>
    <property type="match status" value="1"/>
</dbReference>
<dbReference type="SMART" id="SM00399">
    <property type="entry name" value="ZnF_C4"/>
    <property type="match status" value="1"/>
</dbReference>
<keyword evidence="1" id="KW-0479">Metal-binding</keyword>
<evidence type="ECO:0000256" key="8">
    <source>
        <dbReference type="ARBA" id="ARBA00023242"/>
    </source>
</evidence>
<dbReference type="PANTHER" id="PTHR48092">
    <property type="entry name" value="KNIRPS-RELATED PROTEIN-RELATED"/>
    <property type="match status" value="1"/>
</dbReference>
<organism evidence="11 12">
    <name type="scientific">Hypsibius exemplaris</name>
    <name type="common">Freshwater tardigrade</name>
    <dbReference type="NCBI Taxonomy" id="2072580"/>
    <lineage>
        <taxon>Eukaryota</taxon>
        <taxon>Metazoa</taxon>
        <taxon>Ecdysozoa</taxon>
        <taxon>Tardigrada</taxon>
        <taxon>Eutardigrada</taxon>
        <taxon>Parachela</taxon>
        <taxon>Hypsibioidea</taxon>
        <taxon>Hypsibiidae</taxon>
        <taxon>Hypsibius</taxon>
    </lineage>
</organism>
<gene>
    <name evidence="11" type="ORF">BV898_19346</name>
</gene>
<evidence type="ECO:0000259" key="10">
    <source>
        <dbReference type="PROSITE" id="PS51030"/>
    </source>
</evidence>
<evidence type="ECO:0000256" key="6">
    <source>
        <dbReference type="ARBA" id="ARBA00023163"/>
    </source>
</evidence>
<proteinExistence type="predicted"/>
<dbReference type="PROSITE" id="PS51257">
    <property type="entry name" value="PROKAR_LIPOPROTEIN"/>
    <property type="match status" value="1"/>
</dbReference>
<dbReference type="InterPro" id="IPR035500">
    <property type="entry name" value="NHR-like_dom_sf"/>
</dbReference>
<feature type="region of interest" description="Disordered" evidence="9">
    <location>
        <begin position="74"/>
        <end position="126"/>
    </location>
</feature>
<dbReference type="OrthoDB" id="9996608at2759"/>
<dbReference type="EMBL" id="MTYJ01000493">
    <property type="protein sequence ID" value="OWA54959.1"/>
    <property type="molecule type" value="Genomic_DNA"/>
</dbReference>
<keyword evidence="12" id="KW-1185">Reference proteome</keyword>
<keyword evidence="4" id="KW-0805">Transcription regulation</keyword>
<dbReference type="SUPFAM" id="SSF57716">
    <property type="entry name" value="Glucocorticoid receptor-like (DNA-binding domain)"/>
    <property type="match status" value="1"/>
</dbReference>
<dbReference type="PROSITE" id="PS00031">
    <property type="entry name" value="NUCLEAR_REC_DBD_1"/>
    <property type="match status" value="1"/>
</dbReference>
<dbReference type="Pfam" id="PF00105">
    <property type="entry name" value="zf-C4"/>
    <property type="match status" value="1"/>
</dbReference>
<dbReference type="PRINTS" id="PR00047">
    <property type="entry name" value="STROIDFINGER"/>
</dbReference>
<evidence type="ECO:0000256" key="2">
    <source>
        <dbReference type="ARBA" id="ARBA00022771"/>
    </source>
</evidence>
<dbReference type="GO" id="GO:0008270">
    <property type="term" value="F:zinc ion binding"/>
    <property type="evidence" value="ECO:0007669"/>
    <property type="project" value="UniProtKB-KW"/>
</dbReference>
<feature type="domain" description="Nuclear receptor" evidence="10">
    <location>
        <begin position="1"/>
        <end position="75"/>
    </location>
</feature>
<evidence type="ECO:0000256" key="9">
    <source>
        <dbReference type="SAM" id="MobiDB-lite"/>
    </source>
</evidence>
<keyword evidence="7" id="KW-0675">Receptor</keyword>
<dbReference type="GO" id="GO:0043565">
    <property type="term" value="F:sequence-specific DNA binding"/>
    <property type="evidence" value="ECO:0007669"/>
    <property type="project" value="InterPro"/>
</dbReference>
<reference evidence="12" key="1">
    <citation type="submission" date="2017-01" db="EMBL/GenBank/DDBJ databases">
        <title>Comparative genomics of anhydrobiosis in the tardigrade Hypsibius dujardini.</title>
        <authorList>
            <person name="Yoshida Y."/>
            <person name="Koutsovoulos G."/>
            <person name="Laetsch D."/>
            <person name="Stevens L."/>
            <person name="Kumar S."/>
            <person name="Horikawa D."/>
            <person name="Ishino K."/>
            <person name="Komine S."/>
            <person name="Tomita M."/>
            <person name="Blaxter M."/>
            <person name="Arakawa K."/>
        </authorList>
    </citation>
    <scope>NUCLEOTIDE SEQUENCE [LARGE SCALE GENOMIC DNA]</scope>
    <source>
        <strain evidence="12">Z151</strain>
    </source>
</reference>